<dbReference type="EMBL" id="VNJI01000066">
    <property type="protein sequence ID" value="TVY01915.1"/>
    <property type="molecule type" value="Genomic_DNA"/>
</dbReference>
<dbReference type="Pfam" id="PF13426">
    <property type="entry name" value="PAS_9"/>
    <property type="match status" value="2"/>
</dbReference>
<dbReference type="PANTHER" id="PTHR44757">
    <property type="entry name" value="DIGUANYLATE CYCLASE DGCP"/>
    <property type="match status" value="1"/>
</dbReference>
<feature type="domain" description="PAC" evidence="2">
    <location>
        <begin position="218"/>
        <end position="269"/>
    </location>
</feature>
<dbReference type="OrthoDB" id="9759607at2"/>
<dbReference type="InterPro" id="IPR000014">
    <property type="entry name" value="PAS"/>
</dbReference>
<dbReference type="InterPro" id="IPR001610">
    <property type="entry name" value="PAC"/>
</dbReference>
<evidence type="ECO:0000259" key="1">
    <source>
        <dbReference type="PROSITE" id="PS50112"/>
    </source>
</evidence>
<organism evidence="4 5">
    <name type="scientific">Paenibacillus cremeus</name>
    <dbReference type="NCBI Taxonomy" id="2163881"/>
    <lineage>
        <taxon>Bacteria</taxon>
        <taxon>Bacillati</taxon>
        <taxon>Bacillota</taxon>
        <taxon>Bacilli</taxon>
        <taxon>Bacillales</taxon>
        <taxon>Paenibacillaceae</taxon>
        <taxon>Paenibacillus</taxon>
    </lineage>
</organism>
<dbReference type="SMART" id="SM00091">
    <property type="entry name" value="PAS"/>
    <property type="match status" value="2"/>
</dbReference>
<dbReference type="PANTHER" id="PTHR44757:SF2">
    <property type="entry name" value="BIOFILM ARCHITECTURE MAINTENANCE PROTEIN MBAA"/>
    <property type="match status" value="1"/>
</dbReference>
<evidence type="ECO:0000313" key="5">
    <source>
        <dbReference type="Proteomes" id="UP000317036"/>
    </source>
</evidence>
<dbReference type="InterPro" id="IPR000700">
    <property type="entry name" value="PAS-assoc_C"/>
</dbReference>
<dbReference type="InterPro" id="IPR029787">
    <property type="entry name" value="Nucleotide_cyclase"/>
</dbReference>
<dbReference type="CDD" id="cd00130">
    <property type="entry name" value="PAS"/>
    <property type="match status" value="2"/>
</dbReference>
<sequence>MQQEEYALVSFFETGDVDDLTYALALVEALTSNSTIAFVVCDLDHQVRYVSNTFVSMFGWTREEAVGEPIRIIPPPLWESFIQVLITHDCSLPAGETCKQRKNGTVLTVSESIVPLRSKSGELISYACIIRDITKRKEAERELKLSEQRYKSLFEQNPDAVFSTDLEGKITTANPSVERICGYSPDELLGQRALEIIHIEHLELAVEMRLRTHSGKPQHLETAILNKNGFRVQVHVSMLPIIIDQEVAGVYCIVKDITQQKEAEAAAHYMAYFDMLTELPNRRQFNEALDAALQQASAEQPKLAVLLIDLDGFKQINDSHGHAAGDQVLQQVASRLKAACAKGQHLSARMGGDEFTVLLTGLDSAAPALELAERLVAQLCEPIPHGELELRVSPSIGIAQSPQHGTDADTLLNHADSAMYHIKTQGKNGYHMFTGA</sequence>
<keyword evidence="5" id="KW-1185">Reference proteome</keyword>
<feature type="domain" description="PAC" evidence="2">
    <location>
        <begin position="93"/>
        <end position="145"/>
    </location>
</feature>
<dbReference type="FunFam" id="3.30.70.270:FF:000001">
    <property type="entry name" value="Diguanylate cyclase domain protein"/>
    <property type="match status" value="1"/>
</dbReference>
<dbReference type="InterPro" id="IPR035965">
    <property type="entry name" value="PAS-like_dom_sf"/>
</dbReference>
<evidence type="ECO:0000259" key="2">
    <source>
        <dbReference type="PROSITE" id="PS50113"/>
    </source>
</evidence>
<dbReference type="InterPro" id="IPR043128">
    <property type="entry name" value="Rev_trsase/Diguanyl_cyclase"/>
</dbReference>
<feature type="domain" description="PAS" evidence="1">
    <location>
        <begin position="23"/>
        <end position="68"/>
    </location>
</feature>
<evidence type="ECO:0000259" key="3">
    <source>
        <dbReference type="PROSITE" id="PS50887"/>
    </source>
</evidence>
<dbReference type="NCBIfam" id="TIGR00254">
    <property type="entry name" value="GGDEF"/>
    <property type="match status" value="1"/>
</dbReference>
<dbReference type="SMART" id="SM00267">
    <property type="entry name" value="GGDEF"/>
    <property type="match status" value="1"/>
</dbReference>
<accession>A0A559JPV2</accession>
<dbReference type="Pfam" id="PF00990">
    <property type="entry name" value="GGDEF"/>
    <property type="match status" value="1"/>
</dbReference>
<dbReference type="AlphaFoldDB" id="A0A559JPV2"/>
<evidence type="ECO:0000313" key="4">
    <source>
        <dbReference type="EMBL" id="TVY01915.1"/>
    </source>
</evidence>
<dbReference type="InterPro" id="IPR052155">
    <property type="entry name" value="Biofilm_reg_signaling"/>
</dbReference>
<gene>
    <name evidence="4" type="ORF">FPZ49_31930</name>
</gene>
<dbReference type="PROSITE" id="PS50113">
    <property type="entry name" value="PAC"/>
    <property type="match status" value="2"/>
</dbReference>
<feature type="domain" description="PAS" evidence="1">
    <location>
        <begin position="146"/>
        <end position="227"/>
    </location>
</feature>
<reference evidence="4 5" key="1">
    <citation type="submission" date="2019-07" db="EMBL/GenBank/DDBJ databases">
        <authorList>
            <person name="Kim J."/>
        </authorList>
    </citation>
    <scope>NUCLEOTIDE SEQUENCE [LARGE SCALE GENOMIC DNA]</scope>
    <source>
        <strain evidence="4 5">JC52</strain>
    </source>
</reference>
<proteinExistence type="predicted"/>
<dbReference type="PROSITE" id="PS50887">
    <property type="entry name" value="GGDEF"/>
    <property type="match status" value="1"/>
</dbReference>
<comment type="caution">
    <text evidence="4">The sequence shown here is derived from an EMBL/GenBank/DDBJ whole genome shotgun (WGS) entry which is preliminary data.</text>
</comment>
<dbReference type="CDD" id="cd01949">
    <property type="entry name" value="GGDEF"/>
    <property type="match status" value="1"/>
</dbReference>
<dbReference type="SUPFAM" id="SSF55785">
    <property type="entry name" value="PYP-like sensor domain (PAS domain)"/>
    <property type="match status" value="2"/>
</dbReference>
<dbReference type="SMART" id="SM00086">
    <property type="entry name" value="PAC"/>
    <property type="match status" value="2"/>
</dbReference>
<protein>
    <submittedName>
        <fullName evidence="4">Sensor domain-containing diguanylate cyclase</fullName>
    </submittedName>
</protein>
<dbReference type="Gene3D" id="3.30.70.270">
    <property type="match status" value="1"/>
</dbReference>
<dbReference type="InterPro" id="IPR000160">
    <property type="entry name" value="GGDEF_dom"/>
</dbReference>
<dbReference type="Proteomes" id="UP000317036">
    <property type="component" value="Unassembled WGS sequence"/>
</dbReference>
<dbReference type="PROSITE" id="PS50112">
    <property type="entry name" value="PAS"/>
    <property type="match status" value="2"/>
</dbReference>
<dbReference type="SUPFAM" id="SSF55073">
    <property type="entry name" value="Nucleotide cyclase"/>
    <property type="match status" value="1"/>
</dbReference>
<dbReference type="Gene3D" id="3.30.450.20">
    <property type="entry name" value="PAS domain"/>
    <property type="match status" value="2"/>
</dbReference>
<name>A0A559JPV2_9BACL</name>
<dbReference type="NCBIfam" id="TIGR00229">
    <property type="entry name" value="sensory_box"/>
    <property type="match status" value="2"/>
</dbReference>
<feature type="domain" description="GGDEF" evidence="3">
    <location>
        <begin position="301"/>
        <end position="435"/>
    </location>
</feature>